<name>A0A248KJC7_9ENTR</name>
<proteinExistence type="predicted"/>
<feature type="compositionally biased region" description="Low complexity" evidence="1">
    <location>
        <begin position="51"/>
        <end position="64"/>
    </location>
</feature>
<evidence type="ECO:0000313" key="2">
    <source>
        <dbReference type="EMBL" id="ASG63930.1"/>
    </source>
</evidence>
<protein>
    <submittedName>
        <fullName evidence="2">Uncharacterized protein</fullName>
    </submittedName>
</protein>
<evidence type="ECO:0000256" key="1">
    <source>
        <dbReference type="SAM" id="MobiDB-lite"/>
    </source>
</evidence>
<dbReference type="AlphaFoldDB" id="A0A248KJC7"/>
<dbReference type="Proteomes" id="UP000197098">
    <property type="component" value="Chromosome"/>
</dbReference>
<sequence>MGNNHIAAATLGVAVTVDGVGDHTHAIPTADGSDGWSSAEQADFSEWGGQTSAAGAHSHTASGSVTIGAGDGVTGDQFINPHYGLYIWVRTA</sequence>
<accession>A0A248KJC7</accession>
<evidence type="ECO:0000313" key="3">
    <source>
        <dbReference type="Proteomes" id="UP000197098"/>
    </source>
</evidence>
<feature type="region of interest" description="Disordered" evidence="1">
    <location>
        <begin position="22"/>
        <end position="67"/>
    </location>
</feature>
<gene>
    <name evidence="2" type="ORF">CEW81_18250</name>
</gene>
<organism evidence="2 3">
    <name type="scientific">Kluyvera genomosp. 3</name>
    <dbReference type="NCBI Taxonomy" id="2774055"/>
    <lineage>
        <taxon>Bacteria</taxon>
        <taxon>Pseudomonadati</taxon>
        <taxon>Pseudomonadota</taxon>
        <taxon>Gammaproteobacteria</taxon>
        <taxon>Enterobacterales</taxon>
        <taxon>Enterobacteriaceae</taxon>
        <taxon>Kluyvera</taxon>
    </lineage>
</organism>
<reference evidence="2 3" key="1">
    <citation type="submission" date="2017-06" db="EMBL/GenBank/DDBJ databases">
        <title>Origin of plasmid-mediated fosfomycin resistance gene fosA3.</title>
        <authorList>
            <person name="Ito R."/>
            <person name="Pacey M.P."/>
            <person name="Doi Y."/>
        </authorList>
    </citation>
    <scope>NUCLEOTIDE SEQUENCE [LARGE SCALE GENOMIC DNA]</scope>
    <source>
        <strain evidence="2 3">YDC799</strain>
    </source>
</reference>
<dbReference type="EMBL" id="CP022114">
    <property type="protein sequence ID" value="ASG63930.1"/>
    <property type="molecule type" value="Genomic_DNA"/>
</dbReference>